<keyword evidence="8" id="KW-1185">Reference proteome</keyword>
<comment type="caution">
    <text evidence="7">The sequence shown here is derived from an EMBL/GenBank/DDBJ whole genome shotgun (WGS) entry which is preliminary data.</text>
</comment>
<dbReference type="AlphaFoldDB" id="A0A926IE18"/>
<accession>A0A926IE18</accession>
<proteinExistence type="predicted"/>
<reference evidence="7" key="1">
    <citation type="submission" date="2020-08" db="EMBL/GenBank/DDBJ databases">
        <title>Genome public.</title>
        <authorList>
            <person name="Liu C."/>
            <person name="Sun Q."/>
        </authorList>
    </citation>
    <scope>NUCLEOTIDE SEQUENCE</scope>
    <source>
        <strain evidence="7">NSJ-12</strain>
    </source>
</reference>
<evidence type="ECO:0000256" key="6">
    <source>
        <dbReference type="SAM" id="Phobius"/>
    </source>
</evidence>
<dbReference type="GO" id="GO:0015081">
    <property type="term" value="F:sodium ion transmembrane transporter activity"/>
    <property type="evidence" value="ECO:0007669"/>
    <property type="project" value="InterPro"/>
</dbReference>
<dbReference type="RefSeq" id="WP_249333161.1">
    <property type="nucleotide sequence ID" value="NZ_JACRSY010000019.1"/>
</dbReference>
<evidence type="ECO:0000256" key="4">
    <source>
        <dbReference type="ARBA" id="ARBA00022989"/>
    </source>
</evidence>
<dbReference type="InterPro" id="IPR005899">
    <property type="entry name" value="Na_pump_deCOase"/>
</dbReference>
<protein>
    <submittedName>
        <fullName evidence="7">OadG family protein</fullName>
    </submittedName>
</protein>
<dbReference type="Pfam" id="PF04277">
    <property type="entry name" value="OAD_gamma"/>
    <property type="match status" value="1"/>
</dbReference>
<evidence type="ECO:0000256" key="3">
    <source>
        <dbReference type="ARBA" id="ARBA00022692"/>
    </source>
</evidence>
<evidence type="ECO:0000256" key="2">
    <source>
        <dbReference type="ARBA" id="ARBA00022475"/>
    </source>
</evidence>
<organism evidence="7 8">
    <name type="scientific">Zhenhengia yiwuensis</name>
    <dbReference type="NCBI Taxonomy" id="2763666"/>
    <lineage>
        <taxon>Bacteria</taxon>
        <taxon>Bacillati</taxon>
        <taxon>Bacillota</taxon>
        <taxon>Clostridia</taxon>
        <taxon>Lachnospirales</taxon>
        <taxon>Lachnospiraceae</taxon>
        <taxon>Zhenhengia</taxon>
    </lineage>
</organism>
<keyword evidence="2" id="KW-1003">Cell membrane</keyword>
<evidence type="ECO:0000256" key="1">
    <source>
        <dbReference type="ARBA" id="ARBA00004236"/>
    </source>
</evidence>
<evidence type="ECO:0000256" key="5">
    <source>
        <dbReference type="ARBA" id="ARBA00023136"/>
    </source>
</evidence>
<evidence type="ECO:0000313" key="7">
    <source>
        <dbReference type="EMBL" id="MBC8580327.1"/>
    </source>
</evidence>
<keyword evidence="5 6" id="KW-0472">Membrane</keyword>
<comment type="subcellular location">
    <subcellularLocation>
        <location evidence="1">Cell membrane</location>
    </subcellularLocation>
</comment>
<dbReference type="GO" id="GO:0036376">
    <property type="term" value="P:sodium ion export across plasma membrane"/>
    <property type="evidence" value="ECO:0007669"/>
    <property type="project" value="InterPro"/>
</dbReference>
<keyword evidence="3 6" id="KW-0812">Transmembrane</keyword>
<dbReference type="Proteomes" id="UP000655830">
    <property type="component" value="Unassembled WGS sequence"/>
</dbReference>
<sequence>MKVSLNFGAFVDGLSVFLIGVAMVFVVLFLLILLIKVVGWAVSTIENKQHPEKEVKIPIKQEEIKQEVTPIIGDDLELVAVITATIAVSLGTTSDRLQVRSLRQVNRNRA</sequence>
<keyword evidence="4 6" id="KW-1133">Transmembrane helix</keyword>
<feature type="transmembrane region" description="Helical" evidence="6">
    <location>
        <begin position="14"/>
        <end position="35"/>
    </location>
</feature>
<gene>
    <name evidence="7" type="ORF">H8718_12395</name>
</gene>
<dbReference type="NCBIfam" id="TIGR01195">
    <property type="entry name" value="oadG_fam"/>
    <property type="match status" value="1"/>
</dbReference>
<dbReference type="GO" id="GO:0005886">
    <property type="term" value="C:plasma membrane"/>
    <property type="evidence" value="ECO:0007669"/>
    <property type="project" value="UniProtKB-SubCell"/>
</dbReference>
<evidence type="ECO:0000313" key="8">
    <source>
        <dbReference type="Proteomes" id="UP000655830"/>
    </source>
</evidence>
<dbReference type="EMBL" id="JACRSY010000019">
    <property type="protein sequence ID" value="MBC8580327.1"/>
    <property type="molecule type" value="Genomic_DNA"/>
</dbReference>
<name>A0A926IE18_9FIRM</name>